<gene>
    <name evidence="2" type="ORF">SAMN05421852_1035</name>
</gene>
<keyword evidence="1" id="KW-1133">Transmembrane helix</keyword>
<feature type="transmembrane region" description="Helical" evidence="1">
    <location>
        <begin position="67"/>
        <end position="91"/>
    </location>
</feature>
<dbReference type="Proteomes" id="UP000199545">
    <property type="component" value="Unassembled WGS sequence"/>
</dbReference>
<keyword evidence="1" id="KW-0472">Membrane</keyword>
<keyword evidence="1" id="KW-0812">Transmembrane</keyword>
<proteinExistence type="predicted"/>
<protein>
    <recommendedName>
        <fullName evidence="4">DUF4190 domain-containing protein</fullName>
    </recommendedName>
</protein>
<dbReference type="AlphaFoldDB" id="A0A1I3MCS6"/>
<sequence length="102" mass="11062">MEARKRKVEEILPEQSPKGKNVLAISSLVAGFIALVALFVEWKIGMGLGLVGLILGIIALKSEQRKWALVGIVLNGLVFIAPIVILLYTLITLSSVYSQFPS</sequence>
<name>A0A1I3MCS6_9BACL</name>
<accession>A0A1I3MCS6</accession>
<keyword evidence="3" id="KW-1185">Reference proteome</keyword>
<feature type="transmembrane region" description="Helical" evidence="1">
    <location>
        <begin position="44"/>
        <end position="60"/>
    </location>
</feature>
<organism evidence="2 3">
    <name type="scientific">Thermoflavimicrobium dichotomicum</name>
    <dbReference type="NCBI Taxonomy" id="46223"/>
    <lineage>
        <taxon>Bacteria</taxon>
        <taxon>Bacillati</taxon>
        <taxon>Bacillota</taxon>
        <taxon>Bacilli</taxon>
        <taxon>Bacillales</taxon>
        <taxon>Thermoactinomycetaceae</taxon>
        <taxon>Thermoflavimicrobium</taxon>
    </lineage>
</organism>
<evidence type="ECO:0000256" key="1">
    <source>
        <dbReference type="SAM" id="Phobius"/>
    </source>
</evidence>
<dbReference type="STRING" id="46223.SAMN05421852_1035"/>
<reference evidence="2 3" key="1">
    <citation type="submission" date="2016-10" db="EMBL/GenBank/DDBJ databases">
        <authorList>
            <person name="de Groot N.N."/>
        </authorList>
    </citation>
    <scope>NUCLEOTIDE SEQUENCE [LARGE SCALE GENOMIC DNA]</scope>
    <source>
        <strain evidence="2 3">DSM 44778</strain>
    </source>
</reference>
<evidence type="ECO:0008006" key="4">
    <source>
        <dbReference type="Google" id="ProtNLM"/>
    </source>
</evidence>
<evidence type="ECO:0000313" key="2">
    <source>
        <dbReference type="EMBL" id="SFI94783.1"/>
    </source>
</evidence>
<dbReference type="EMBL" id="FORR01000003">
    <property type="protein sequence ID" value="SFI94783.1"/>
    <property type="molecule type" value="Genomic_DNA"/>
</dbReference>
<dbReference type="RefSeq" id="WP_093228324.1">
    <property type="nucleotide sequence ID" value="NZ_FORR01000003.1"/>
</dbReference>
<evidence type="ECO:0000313" key="3">
    <source>
        <dbReference type="Proteomes" id="UP000199545"/>
    </source>
</evidence>
<feature type="transmembrane region" description="Helical" evidence="1">
    <location>
        <begin position="21"/>
        <end position="38"/>
    </location>
</feature>